<sequence length="283" mass="31895">MKNIKGAGLGFRREMLKDLLPVLPSEVDFWEVAPENWIPLGGKYEAQFQQASKQAPFTTHGLSLSIGSSDKLDVEFVKTVKRFLDVNDISLYSEHLSFCSGNGHMYDLMPIPFTEGAINHVVSRITQVQDIIERPLVLENVSYYIAPGQEMDELEFTSRILKESGCLMLLDVNNVYVNSINHKYDAEAFINGLPSDKIVYGHIAGHYDEAADLKIDTHGADVIEPVWNLLEHAYRTHGIFPTLLERDFNIPPLNELLAEVQKIKQIQARCEKTHRLDAEGSVA</sequence>
<keyword evidence="3" id="KW-1185">Reference proteome</keyword>
<reference evidence="3" key="1">
    <citation type="journal article" date="2020" name="Int. J. Syst. Evol. Microbiol.">
        <title>Alteromonas alba sp. nov., a marine bacterium isolated from the seawater of the West Pacific Ocean.</title>
        <authorList>
            <person name="Sun C."/>
            <person name="Wu Y.-H."/>
            <person name="Xamxidin M."/>
            <person name="Cheng H."/>
            <person name="Xu X.-W."/>
        </authorList>
    </citation>
    <scope>NUCLEOTIDE SEQUENCE [LARGE SCALE GENOMIC DNA]</scope>
    <source>
        <strain evidence="3">9a2</strain>
    </source>
</reference>
<dbReference type="PANTHER" id="PTHR42194:SF1">
    <property type="entry name" value="UPF0276 PROTEIN HI_1600"/>
    <property type="match status" value="1"/>
</dbReference>
<dbReference type="RefSeq" id="WP_105929285.1">
    <property type="nucleotide sequence ID" value="NZ_PVNO01000001.1"/>
</dbReference>
<evidence type="ECO:0000313" key="2">
    <source>
        <dbReference type="EMBL" id="PRO70780.1"/>
    </source>
</evidence>
<dbReference type="InterPro" id="IPR036237">
    <property type="entry name" value="Xyl_isomerase-like_sf"/>
</dbReference>
<dbReference type="Proteomes" id="UP000239539">
    <property type="component" value="Unassembled WGS sequence"/>
</dbReference>
<protein>
    <recommendedName>
        <fullName evidence="1">UPF0276 protein C6Y39_00025</fullName>
    </recommendedName>
</protein>
<dbReference type="NCBIfam" id="NF003818">
    <property type="entry name" value="PRK05409.1"/>
    <property type="match status" value="1"/>
</dbReference>
<dbReference type="SUPFAM" id="SSF51658">
    <property type="entry name" value="Xylose isomerase-like"/>
    <property type="match status" value="1"/>
</dbReference>
<organism evidence="2 3">
    <name type="scientific">Alteromonas gracilis</name>
    <dbReference type="NCBI Taxonomy" id="1479524"/>
    <lineage>
        <taxon>Bacteria</taxon>
        <taxon>Pseudomonadati</taxon>
        <taxon>Pseudomonadota</taxon>
        <taxon>Gammaproteobacteria</taxon>
        <taxon>Alteromonadales</taxon>
        <taxon>Alteromonadaceae</taxon>
        <taxon>Alteromonas/Salinimonas group</taxon>
        <taxon>Alteromonas</taxon>
    </lineage>
</organism>
<proteinExistence type="inferred from homology"/>
<accession>A0ABX5CTP9</accession>
<dbReference type="InterPro" id="IPR007801">
    <property type="entry name" value="MbnB/TglH/ChrH"/>
</dbReference>
<dbReference type="PANTHER" id="PTHR42194">
    <property type="entry name" value="UPF0276 PROTEIN HI_1600"/>
    <property type="match status" value="1"/>
</dbReference>
<name>A0ABX5CTP9_9ALTE</name>
<evidence type="ECO:0000256" key="1">
    <source>
        <dbReference type="HAMAP-Rule" id="MF_00697"/>
    </source>
</evidence>
<evidence type="ECO:0000313" key="3">
    <source>
        <dbReference type="Proteomes" id="UP000239539"/>
    </source>
</evidence>
<dbReference type="Pfam" id="PF05114">
    <property type="entry name" value="MbnB_TglH_ChrH"/>
    <property type="match status" value="1"/>
</dbReference>
<comment type="caution">
    <text evidence="2">The sequence shown here is derived from an EMBL/GenBank/DDBJ whole genome shotgun (WGS) entry which is preliminary data.</text>
</comment>
<dbReference type="Gene3D" id="3.20.20.150">
    <property type="entry name" value="Divalent-metal-dependent TIM barrel enzymes"/>
    <property type="match status" value="1"/>
</dbReference>
<dbReference type="EMBL" id="PVNO01000001">
    <property type="protein sequence ID" value="PRO70780.1"/>
    <property type="molecule type" value="Genomic_DNA"/>
</dbReference>
<gene>
    <name evidence="2" type="ORF">C6Y39_00025</name>
</gene>
<comment type="similarity">
    <text evidence="1">Belongs to the UPF0276 family.</text>
</comment>
<dbReference type="HAMAP" id="MF_00697">
    <property type="entry name" value="UPF0276"/>
    <property type="match status" value="1"/>
</dbReference>